<evidence type="ECO:0000313" key="15">
    <source>
        <dbReference type="Proteomes" id="UP000823842"/>
    </source>
</evidence>
<evidence type="ECO:0000256" key="13">
    <source>
        <dbReference type="SAM" id="Phobius"/>
    </source>
</evidence>
<keyword evidence="6" id="KW-0050">Antiport</keyword>
<evidence type="ECO:0000256" key="2">
    <source>
        <dbReference type="ARBA" id="ARBA00004651"/>
    </source>
</evidence>
<comment type="subcellular location">
    <subcellularLocation>
        <location evidence="2">Cell membrane</location>
        <topology evidence="2">Multi-pass membrane protein</topology>
    </subcellularLocation>
</comment>
<dbReference type="Pfam" id="PF01554">
    <property type="entry name" value="MatE"/>
    <property type="match status" value="2"/>
</dbReference>
<dbReference type="Proteomes" id="UP000823842">
    <property type="component" value="Unassembled WGS sequence"/>
</dbReference>
<feature type="transmembrane region" description="Helical" evidence="13">
    <location>
        <begin position="392"/>
        <end position="411"/>
    </location>
</feature>
<comment type="function">
    <text evidence="1">Multidrug efflux pump.</text>
</comment>
<feature type="transmembrane region" description="Helical" evidence="13">
    <location>
        <begin position="273"/>
        <end position="290"/>
    </location>
</feature>
<feature type="transmembrane region" description="Helical" evidence="13">
    <location>
        <begin position="417"/>
        <end position="438"/>
    </location>
</feature>
<evidence type="ECO:0000256" key="6">
    <source>
        <dbReference type="ARBA" id="ARBA00022449"/>
    </source>
</evidence>
<dbReference type="AlphaFoldDB" id="A0A9D2RXM1"/>
<accession>A0A9D2RXM1</accession>
<dbReference type="GO" id="GO:0015297">
    <property type="term" value="F:antiporter activity"/>
    <property type="evidence" value="ECO:0007669"/>
    <property type="project" value="UniProtKB-KW"/>
</dbReference>
<evidence type="ECO:0000256" key="1">
    <source>
        <dbReference type="ARBA" id="ARBA00003408"/>
    </source>
</evidence>
<sequence length="450" mass="48801">MTKTENPMAARPMLPLLLSMSMPVVLSMFIQALYNIVDSMWVARLGTKAITAVSLAYPLQNIAMSLGVGMGVGVGSVISMSIGAKDQEQANKAASLGIALVTVHCVLFALAGLVVTNPFLRMFTDDPDTFQWACDYTYVVMCASFGQLLSMCLEKIFQGLGKMKTTMFLMASGCIINIVLDPVLIFGWFGFPAMGVKGAAIATVIGQIVGFLLYVVICVRKDIGVKIHPRYMKPDGIIIKKIYSVGIPSSLMLAMPSLLVGVLNGILTQIDKIYVAVFGLYFKLQTFINMPSSGVVQGMRPIIGFNYGAEDYKRVRQCISYSLKIVALIMVVGTIGAIGFPDLLLGIFDADKELLEFGIPAFRVIGLSFIFSAVGIVCAGVFEAMGQGKNSLLISLLRQFVIILPLGWVLSRFMGAIGIWITFPIAEGIAALIAWRMLKSSAVYEKRLKK</sequence>
<evidence type="ECO:0000256" key="12">
    <source>
        <dbReference type="ARBA" id="ARBA00031636"/>
    </source>
</evidence>
<dbReference type="GO" id="GO:0005886">
    <property type="term" value="C:plasma membrane"/>
    <property type="evidence" value="ECO:0007669"/>
    <property type="project" value="UniProtKB-SubCell"/>
</dbReference>
<protein>
    <recommendedName>
        <fullName evidence="4">Probable multidrug resistance protein NorM</fullName>
    </recommendedName>
    <alternativeName>
        <fullName evidence="12">Multidrug-efflux transporter</fullName>
    </alternativeName>
</protein>
<dbReference type="PIRSF" id="PIRSF006603">
    <property type="entry name" value="DinF"/>
    <property type="match status" value="1"/>
</dbReference>
<evidence type="ECO:0000256" key="3">
    <source>
        <dbReference type="ARBA" id="ARBA00010199"/>
    </source>
</evidence>
<dbReference type="InterPro" id="IPR048279">
    <property type="entry name" value="MdtK-like"/>
</dbReference>
<dbReference type="GO" id="GO:0042910">
    <property type="term" value="F:xenobiotic transmembrane transporter activity"/>
    <property type="evidence" value="ECO:0007669"/>
    <property type="project" value="InterPro"/>
</dbReference>
<dbReference type="NCBIfam" id="TIGR00797">
    <property type="entry name" value="matE"/>
    <property type="match status" value="1"/>
</dbReference>
<feature type="transmembrane region" description="Helical" evidence="13">
    <location>
        <begin position="165"/>
        <end position="189"/>
    </location>
</feature>
<dbReference type="GO" id="GO:0006811">
    <property type="term" value="P:monoatomic ion transport"/>
    <property type="evidence" value="ECO:0007669"/>
    <property type="project" value="UniProtKB-KW"/>
</dbReference>
<keyword evidence="7" id="KW-1003">Cell membrane</keyword>
<comment type="similarity">
    <text evidence="3">Belongs to the multi antimicrobial extrusion (MATE) (TC 2.A.66.1) family.</text>
</comment>
<feature type="transmembrane region" description="Helical" evidence="13">
    <location>
        <begin position="96"/>
        <end position="116"/>
    </location>
</feature>
<comment type="caution">
    <text evidence="14">The sequence shown here is derived from an EMBL/GenBank/DDBJ whole genome shotgun (WGS) entry which is preliminary data.</text>
</comment>
<feature type="transmembrane region" description="Helical" evidence="13">
    <location>
        <begin position="12"/>
        <end position="34"/>
    </location>
</feature>
<organism evidence="14 15">
    <name type="scientific">Candidatus Blautia faecavium</name>
    <dbReference type="NCBI Taxonomy" id="2838487"/>
    <lineage>
        <taxon>Bacteria</taxon>
        <taxon>Bacillati</taxon>
        <taxon>Bacillota</taxon>
        <taxon>Clostridia</taxon>
        <taxon>Lachnospirales</taxon>
        <taxon>Lachnospiraceae</taxon>
        <taxon>Blautia</taxon>
    </lineage>
</organism>
<keyword evidence="9 13" id="KW-1133">Transmembrane helix</keyword>
<keyword evidence="5" id="KW-0813">Transport</keyword>
<name>A0A9D2RXM1_9FIRM</name>
<feature type="transmembrane region" description="Helical" evidence="13">
    <location>
        <begin position="62"/>
        <end position="84"/>
    </location>
</feature>
<dbReference type="InterPro" id="IPR050222">
    <property type="entry name" value="MATE_MdtK"/>
</dbReference>
<reference evidence="14" key="2">
    <citation type="submission" date="2021-04" db="EMBL/GenBank/DDBJ databases">
        <authorList>
            <person name="Gilroy R."/>
        </authorList>
    </citation>
    <scope>NUCLEOTIDE SEQUENCE</scope>
    <source>
        <strain evidence="14">ChiSjej1B19-5720</strain>
    </source>
</reference>
<dbReference type="PANTHER" id="PTHR43298">
    <property type="entry name" value="MULTIDRUG RESISTANCE PROTEIN NORM-RELATED"/>
    <property type="match status" value="1"/>
</dbReference>
<feature type="transmembrane region" description="Helical" evidence="13">
    <location>
        <begin position="361"/>
        <end position="385"/>
    </location>
</feature>
<proteinExistence type="inferred from homology"/>
<evidence type="ECO:0000313" key="14">
    <source>
        <dbReference type="EMBL" id="HJB29025.1"/>
    </source>
</evidence>
<evidence type="ECO:0000256" key="5">
    <source>
        <dbReference type="ARBA" id="ARBA00022448"/>
    </source>
</evidence>
<dbReference type="EMBL" id="DWYZ01000175">
    <property type="protein sequence ID" value="HJB29025.1"/>
    <property type="molecule type" value="Genomic_DNA"/>
</dbReference>
<feature type="transmembrane region" description="Helical" evidence="13">
    <location>
        <begin position="242"/>
        <end position="267"/>
    </location>
</feature>
<dbReference type="PANTHER" id="PTHR43298:SF2">
    <property type="entry name" value="FMN_FAD EXPORTER YEEO-RELATED"/>
    <property type="match status" value="1"/>
</dbReference>
<feature type="transmembrane region" description="Helical" evidence="13">
    <location>
        <begin position="136"/>
        <end position="153"/>
    </location>
</feature>
<evidence type="ECO:0000256" key="8">
    <source>
        <dbReference type="ARBA" id="ARBA00022692"/>
    </source>
</evidence>
<feature type="transmembrane region" description="Helical" evidence="13">
    <location>
        <begin position="321"/>
        <end position="341"/>
    </location>
</feature>
<keyword evidence="10" id="KW-0406">Ion transport</keyword>
<evidence type="ECO:0000256" key="9">
    <source>
        <dbReference type="ARBA" id="ARBA00022989"/>
    </source>
</evidence>
<evidence type="ECO:0000256" key="7">
    <source>
        <dbReference type="ARBA" id="ARBA00022475"/>
    </source>
</evidence>
<reference evidence="14" key="1">
    <citation type="journal article" date="2021" name="PeerJ">
        <title>Extensive microbial diversity within the chicken gut microbiome revealed by metagenomics and culture.</title>
        <authorList>
            <person name="Gilroy R."/>
            <person name="Ravi A."/>
            <person name="Getino M."/>
            <person name="Pursley I."/>
            <person name="Horton D.L."/>
            <person name="Alikhan N.F."/>
            <person name="Baker D."/>
            <person name="Gharbi K."/>
            <person name="Hall N."/>
            <person name="Watson M."/>
            <person name="Adriaenssens E.M."/>
            <person name="Foster-Nyarko E."/>
            <person name="Jarju S."/>
            <person name="Secka A."/>
            <person name="Antonio M."/>
            <person name="Oren A."/>
            <person name="Chaudhuri R.R."/>
            <person name="La Ragione R."/>
            <person name="Hildebrand F."/>
            <person name="Pallen M.J."/>
        </authorList>
    </citation>
    <scope>NUCLEOTIDE SEQUENCE</scope>
    <source>
        <strain evidence="14">ChiSjej1B19-5720</strain>
    </source>
</reference>
<evidence type="ECO:0000256" key="10">
    <source>
        <dbReference type="ARBA" id="ARBA00023065"/>
    </source>
</evidence>
<gene>
    <name evidence="14" type="ORF">IAA06_09580</name>
</gene>
<dbReference type="InterPro" id="IPR002528">
    <property type="entry name" value="MATE_fam"/>
</dbReference>
<keyword evidence="11 13" id="KW-0472">Membrane</keyword>
<feature type="transmembrane region" description="Helical" evidence="13">
    <location>
        <begin position="201"/>
        <end position="221"/>
    </location>
</feature>
<evidence type="ECO:0000256" key="4">
    <source>
        <dbReference type="ARBA" id="ARBA00020268"/>
    </source>
</evidence>
<keyword evidence="8 13" id="KW-0812">Transmembrane</keyword>
<evidence type="ECO:0000256" key="11">
    <source>
        <dbReference type="ARBA" id="ARBA00023136"/>
    </source>
</evidence>